<gene>
    <name evidence="16" type="ORF">OS242_03720</name>
</gene>
<evidence type="ECO:0000256" key="2">
    <source>
        <dbReference type="ARBA" id="ARBA00004752"/>
    </source>
</evidence>
<evidence type="ECO:0000256" key="5">
    <source>
        <dbReference type="ARBA" id="ARBA00022645"/>
    </source>
</evidence>
<dbReference type="PANTHER" id="PTHR21581:SF33">
    <property type="entry name" value="D-ALANYL-D-ALANINE CARBOXYPEPTIDASE DACB"/>
    <property type="match status" value="1"/>
</dbReference>
<evidence type="ECO:0000256" key="10">
    <source>
        <dbReference type="ARBA" id="ARBA00022984"/>
    </source>
</evidence>
<keyword evidence="6" id="KW-0645">Protease</keyword>
<keyword evidence="9" id="KW-0133">Cell shape</keyword>
<keyword evidence="7 14" id="KW-0732">Signal</keyword>
<evidence type="ECO:0000313" key="16">
    <source>
        <dbReference type="EMBL" id="MCX7569072.1"/>
    </source>
</evidence>
<dbReference type="InterPro" id="IPR018044">
    <property type="entry name" value="Peptidase_S11"/>
</dbReference>
<feature type="signal peptide" evidence="14">
    <location>
        <begin position="1"/>
        <end position="24"/>
    </location>
</feature>
<dbReference type="InterPro" id="IPR001967">
    <property type="entry name" value="Peptidase_S11_N"/>
</dbReference>
<dbReference type="Pfam" id="PF00768">
    <property type="entry name" value="Peptidase_S11"/>
    <property type="match status" value="1"/>
</dbReference>
<reference evidence="16 17" key="1">
    <citation type="submission" date="2022-11" db="EMBL/GenBank/DDBJ databases">
        <title>Study of microbial diversity in lake waters.</title>
        <authorList>
            <person name="Zhang J."/>
        </authorList>
    </citation>
    <scope>NUCLEOTIDE SEQUENCE [LARGE SCALE GENOMIC DNA]</scope>
    <source>
        <strain evidence="16 17">DT12</strain>
    </source>
</reference>
<dbReference type="EC" id="3.4.16.4" evidence="4"/>
<evidence type="ECO:0000256" key="7">
    <source>
        <dbReference type="ARBA" id="ARBA00022729"/>
    </source>
</evidence>
<dbReference type="GO" id="GO:0004180">
    <property type="term" value="F:carboxypeptidase activity"/>
    <property type="evidence" value="ECO:0007669"/>
    <property type="project" value="UniProtKB-KW"/>
</dbReference>
<keyword evidence="5 16" id="KW-0121">Carboxypeptidase</keyword>
<dbReference type="RefSeq" id="WP_267150297.1">
    <property type="nucleotide sequence ID" value="NZ_JAPMLT010000001.1"/>
</dbReference>
<evidence type="ECO:0000256" key="9">
    <source>
        <dbReference type="ARBA" id="ARBA00022960"/>
    </source>
</evidence>
<evidence type="ECO:0000256" key="11">
    <source>
        <dbReference type="ARBA" id="ARBA00023316"/>
    </source>
</evidence>
<evidence type="ECO:0000256" key="8">
    <source>
        <dbReference type="ARBA" id="ARBA00022801"/>
    </source>
</evidence>
<dbReference type="InterPro" id="IPR037167">
    <property type="entry name" value="Peptidase_S11_C_sf"/>
</dbReference>
<comment type="pathway">
    <text evidence="2">Cell wall biogenesis; peptidoglycan biosynthesis.</text>
</comment>
<evidence type="ECO:0000259" key="15">
    <source>
        <dbReference type="SMART" id="SM00936"/>
    </source>
</evidence>
<name>A0ABT3WWL8_9BACL</name>
<feature type="domain" description="Peptidase S11 D-Ala-D-Ala carboxypeptidase A C-terminal" evidence="15">
    <location>
        <begin position="292"/>
        <end position="382"/>
    </location>
</feature>
<dbReference type="Proteomes" id="UP001208017">
    <property type="component" value="Unassembled WGS sequence"/>
</dbReference>
<organism evidence="16 17">
    <name type="scientific">Tumebacillus lacus</name>
    <dbReference type="NCBI Taxonomy" id="2995335"/>
    <lineage>
        <taxon>Bacteria</taxon>
        <taxon>Bacillati</taxon>
        <taxon>Bacillota</taxon>
        <taxon>Bacilli</taxon>
        <taxon>Bacillales</taxon>
        <taxon>Alicyclobacillaceae</taxon>
        <taxon>Tumebacillus</taxon>
    </lineage>
</organism>
<evidence type="ECO:0000256" key="12">
    <source>
        <dbReference type="ARBA" id="ARBA00034000"/>
    </source>
</evidence>
<keyword evidence="17" id="KW-1185">Reference proteome</keyword>
<keyword evidence="11" id="KW-0961">Cell wall biogenesis/degradation</keyword>
<evidence type="ECO:0000256" key="13">
    <source>
        <dbReference type="RuleBase" id="RU004016"/>
    </source>
</evidence>
<dbReference type="InterPro" id="IPR012907">
    <property type="entry name" value="Peptidase_S11_C"/>
</dbReference>
<evidence type="ECO:0000313" key="17">
    <source>
        <dbReference type="Proteomes" id="UP001208017"/>
    </source>
</evidence>
<comment type="similarity">
    <text evidence="3 13">Belongs to the peptidase S11 family.</text>
</comment>
<dbReference type="Pfam" id="PF07943">
    <property type="entry name" value="PBP5_C"/>
    <property type="match status" value="1"/>
</dbReference>
<comment type="caution">
    <text evidence="16">The sequence shown here is derived from an EMBL/GenBank/DDBJ whole genome shotgun (WGS) entry which is preliminary data.</text>
</comment>
<sequence>MKAKWFVAALALAVSMTASPVAHATHSNAQNTAAFLEAIPASANLYADEVGVSARAAAVIDVHTGRILYEKSADKQMLIASITKIITTIVAIESGMDLDGMVTVSSRASGKEGSSIYLKVGEKQKLIDLLYAVMLRSGNDAATAVAEHVGGGSEAKFVEKMNALVKELGLTGTHFANPHGLDADGHYSTAHDMAVLSAYALRNETFQTIVKTKVWRMPMPGEAWDRKLYNKNKMLNRYGGADGVKTGYTKAAGRTLVSSATKNGRQVAVVTLDASSDWVDHARLLDYGFEKYESKPIVEEHQELQSLPVEDGVEAEVGVIVDQEFSYPVRSEEQEKLRKEIKLEENLHAPISAGQKIGEISIYFEDRLVAQLPLLAAKDIAEKTFWEKMKKLINGMISR</sequence>
<dbReference type="PRINTS" id="PR00725">
    <property type="entry name" value="DADACBPTASE1"/>
</dbReference>
<comment type="catalytic activity">
    <reaction evidence="12">
        <text>Preferential cleavage: (Ac)2-L-Lys-D-Ala-|-D-Ala. Also transpeptidation of peptidyl-alanyl moieties that are N-acyl substituents of D-alanine.</text>
        <dbReference type="EC" id="3.4.16.4"/>
    </reaction>
</comment>
<dbReference type="InterPro" id="IPR012338">
    <property type="entry name" value="Beta-lactam/transpept-like"/>
</dbReference>
<evidence type="ECO:0000256" key="4">
    <source>
        <dbReference type="ARBA" id="ARBA00012448"/>
    </source>
</evidence>
<comment type="function">
    <text evidence="1">Removes C-terminal D-alanyl residues from sugar-peptide cell wall precursors.</text>
</comment>
<dbReference type="Gene3D" id="2.60.410.10">
    <property type="entry name" value="D-Ala-D-Ala carboxypeptidase, C-terminal domain"/>
    <property type="match status" value="1"/>
</dbReference>
<dbReference type="EMBL" id="JAPMLT010000001">
    <property type="protein sequence ID" value="MCX7569072.1"/>
    <property type="molecule type" value="Genomic_DNA"/>
</dbReference>
<dbReference type="SUPFAM" id="SSF69189">
    <property type="entry name" value="Penicillin-binding protein associated domain"/>
    <property type="match status" value="1"/>
</dbReference>
<keyword evidence="10" id="KW-0573">Peptidoglycan synthesis</keyword>
<proteinExistence type="inferred from homology"/>
<evidence type="ECO:0000256" key="6">
    <source>
        <dbReference type="ARBA" id="ARBA00022670"/>
    </source>
</evidence>
<dbReference type="Gene3D" id="3.40.710.10">
    <property type="entry name" value="DD-peptidase/beta-lactamase superfamily"/>
    <property type="match status" value="1"/>
</dbReference>
<feature type="chain" id="PRO_5047451567" description="serine-type D-Ala-D-Ala carboxypeptidase" evidence="14">
    <location>
        <begin position="25"/>
        <end position="399"/>
    </location>
</feature>
<protein>
    <recommendedName>
        <fullName evidence="4">serine-type D-Ala-D-Ala carboxypeptidase</fullName>
        <ecNumber evidence="4">3.4.16.4</ecNumber>
    </recommendedName>
</protein>
<dbReference type="SMART" id="SM00936">
    <property type="entry name" value="PBP5_C"/>
    <property type="match status" value="1"/>
</dbReference>
<dbReference type="SUPFAM" id="SSF56601">
    <property type="entry name" value="beta-lactamase/transpeptidase-like"/>
    <property type="match status" value="1"/>
</dbReference>
<keyword evidence="8" id="KW-0378">Hydrolase</keyword>
<accession>A0ABT3WWL8</accession>
<evidence type="ECO:0000256" key="3">
    <source>
        <dbReference type="ARBA" id="ARBA00007164"/>
    </source>
</evidence>
<dbReference type="InterPro" id="IPR015956">
    <property type="entry name" value="Peniciliin-bd_prot_C_sf"/>
</dbReference>
<dbReference type="PANTHER" id="PTHR21581">
    <property type="entry name" value="D-ALANYL-D-ALANINE CARBOXYPEPTIDASE"/>
    <property type="match status" value="1"/>
</dbReference>
<evidence type="ECO:0000256" key="14">
    <source>
        <dbReference type="SAM" id="SignalP"/>
    </source>
</evidence>
<evidence type="ECO:0000256" key="1">
    <source>
        <dbReference type="ARBA" id="ARBA00003217"/>
    </source>
</evidence>